<dbReference type="Proteomes" id="UP001500979">
    <property type="component" value="Unassembled WGS sequence"/>
</dbReference>
<gene>
    <name evidence="2" type="ORF">GCM10010470_16040</name>
</gene>
<dbReference type="GO" id="GO:0008483">
    <property type="term" value="F:transaminase activity"/>
    <property type="evidence" value="ECO:0007669"/>
    <property type="project" value="UniProtKB-KW"/>
</dbReference>
<dbReference type="PANTHER" id="PTHR43586:SF21">
    <property type="entry name" value="PYRIDOXAL PHOSPHATE (PLP)-DEPENDENT ASPARTATE AMINOTRANSFERASE SUPERFAMILY"/>
    <property type="match status" value="1"/>
</dbReference>
<name>A0ABN3V848_9PSEU</name>
<accession>A0ABN3V848</accession>
<dbReference type="EMBL" id="BAAAUX010000008">
    <property type="protein sequence ID" value="GAA2782836.1"/>
    <property type="molecule type" value="Genomic_DNA"/>
</dbReference>
<keyword evidence="3" id="KW-1185">Reference proteome</keyword>
<keyword evidence="2" id="KW-0032">Aminotransferase</keyword>
<dbReference type="Gene3D" id="3.40.640.10">
    <property type="entry name" value="Type I PLP-dependent aspartate aminotransferase-like (Major domain)"/>
    <property type="match status" value="1"/>
</dbReference>
<dbReference type="InterPro" id="IPR015421">
    <property type="entry name" value="PyrdxlP-dep_Trfase_major"/>
</dbReference>
<dbReference type="InterPro" id="IPR015424">
    <property type="entry name" value="PyrdxlP-dep_Trfase"/>
</dbReference>
<dbReference type="PANTHER" id="PTHR43586">
    <property type="entry name" value="CYSTEINE DESULFURASE"/>
    <property type="match status" value="1"/>
</dbReference>
<dbReference type="InterPro" id="IPR015422">
    <property type="entry name" value="PyrdxlP-dep_Trfase_small"/>
</dbReference>
<evidence type="ECO:0000313" key="2">
    <source>
        <dbReference type="EMBL" id="GAA2782836.1"/>
    </source>
</evidence>
<comment type="caution">
    <text evidence="2">The sequence shown here is derived from an EMBL/GenBank/DDBJ whole genome shotgun (WGS) entry which is preliminary data.</text>
</comment>
<evidence type="ECO:0000259" key="1">
    <source>
        <dbReference type="Pfam" id="PF00266"/>
    </source>
</evidence>
<sequence>MREAFGAEFDVPAGYLNTASIGVPPVEAAEAVSRAVSRWAAGLDRSTDFDDAIATARAAYGRLVGFPAERVAIGASVSQLIGLVAGSLPDGARVLVAAGDFKSVSFPFAAHQDRGVTVTEVDLAEIPARAAEFDVVAVSVVQSADGRFVDLDALRAARSASTRVLLDATQAAGWTPLRLDWADWVVAAGYKWLLAPRGAAWMAVRADAPLRPGNANWYAAEDPWASTYGLPLRLAGDARALDLSPTWFSQVGAAVSMSWLAGLDLAEVAAHCTGLADRLREGLGMAPAGSAIVSVEIPDAVARLTGAGVRCAARAGRARLAFHLYNTGEDVDIVLAALRR</sequence>
<organism evidence="2 3">
    <name type="scientific">Saccharopolyspora taberi</name>
    <dbReference type="NCBI Taxonomy" id="60895"/>
    <lineage>
        <taxon>Bacteria</taxon>
        <taxon>Bacillati</taxon>
        <taxon>Actinomycetota</taxon>
        <taxon>Actinomycetes</taxon>
        <taxon>Pseudonocardiales</taxon>
        <taxon>Pseudonocardiaceae</taxon>
        <taxon>Saccharopolyspora</taxon>
    </lineage>
</organism>
<keyword evidence="2" id="KW-0808">Transferase</keyword>
<dbReference type="InterPro" id="IPR000192">
    <property type="entry name" value="Aminotrans_V_dom"/>
</dbReference>
<evidence type="ECO:0000313" key="3">
    <source>
        <dbReference type="Proteomes" id="UP001500979"/>
    </source>
</evidence>
<dbReference type="SUPFAM" id="SSF53383">
    <property type="entry name" value="PLP-dependent transferases"/>
    <property type="match status" value="1"/>
</dbReference>
<feature type="domain" description="Aminotransferase class V" evidence="1">
    <location>
        <begin position="45"/>
        <end position="285"/>
    </location>
</feature>
<dbReference type="RefSeq" id="WP_344678829.1">
    <property type="nucleotide sequence ID" value="NZ_BAAAUX010000008.1"/>
</dbReference>
<dbReference type="Gene3D" id="3.90.1150.10">
    <property type="entry name" value="Aspartate Aminotransferase, domain 1"/>
    <property type="match status" value="1"/>
</dbReference>
<dbReference type="Pfam" id="PF00266">
    <property type="entry name" value="Aminotran_5"/>
    <property type="match status" value="1"/>
</dbReference>
<proteinExistence type="predicted"/>
<protein>
    <submittedName>
        <fullName evidence="2">Aminotransferase class V-fold PLP-dependent enzyme</fullName>
    </submittedName>
</protein>
<reference evidence="2 3" key="1">
    <citation type="journal article" date="2019" name="Int. J. Syst. Evol. Microbiol.">
        <title>The Global Catalogue of Microorganisms (GCM) 10K type strain sequencing project: providing services to taxonomists for standard genome sequencing and annotation.</title>
        <authorList>
            <consortium name="The Broad Institute Genomics Platform"/>
            <consortium name="The Broad Institute Genome Sequencing Center for Infectious Disease"/>
            <person name="Wu L."/>
            <person name="Ma J."/>
        </authorList>
    </citation>
    <scope>NUCLEOTIDE SEQUENCE [LARGE SCALE GENOMIC DNA]</scope>
    <source>
        <strain evidence="2 3">JCM 9383</strain>
    </source>
</reference>